<organism evidence="1 2">
    <name type="scientific">Portunus trituberculatus</name>
    <name type="common">Swimming crab</name>
    <name type="synonym">Neptunus trituberculatus</name>
    <dbReference type="NCBI Taxonomy" id="210409"/>
    <lineage>
        <taxon>Eukaryota</taxon>
        <taxon>Metazoa</taxon>
        <taxon>Ecdysozoa</taxon>
        <taxon>Arthropoda</taxon>
        <taxon>Crustacea</taxon>
        <taxon>Multicrustacea</taxon>
        <taxon>Malacostraca</taxon>
        <taxon>Eumalacostraca</taxon>
        <taxon>Eucarida</taxon>
        <taxon>Decapoda</taxon>
        <taxon>Pleocyemata</taxon>
        <taxon>Brachyura</taxon>
        <taxon>Eubrachyura</taxon>
        <taxon>Portunoidea</taxon>
        <taxon>Portunidae</taxon>
        <taxon>Portuninae</taxon>
        <taxon>Portunus</taxon>
    </lineage>
</organism>
<proteinExistence type="predicted"/>
<name>A0A5B7FPV0_PORTR</name>
<sequence>MVEKHGHEAWDEMEDGYSMFDYNINVNDVIQLMVKPVLSETNINTSIKAVSKKVLEGKENNEINAETNLKKMADYQGDQACLLKIYQPLKMF</sequence>
<dbReference type="OrthoDB" id="2270193at2759"/>
<dbReference type="Proteomes" id="UP000324222">
    <property type="component" value="Unassembled WGS sequence"/>
</dbReference>
<comment type="caution">
    <text evidence="1">The sequence shown here is derived from an EMBL/GenBank/DDBJ whole genome shotgun (WGS) entry which is preliminary data.</text>
</comment>
<accession>A0A5B7FPV0</accession>
<keyword evidence="2" id="KW-1185">Reference proteome</keyword>
<protein>
    <submittedName>
        <fullName evidence="1">Uncharacterized protein</fullName>
    </submittedName>
</protein>
<evidence type="ECO:0000313" key="2">
    <source>
        <dbReference type="Proteomes" id="UP000324222"/>
    </source>
</evidence>
<gene>
    <name evidence="1" type="ORF">E2C01_040838</name>
</gene>
<dbReference type="EMBL" id="VSRR010007553">
    <property type="protein sequence ID" value="MPC47103.1"/>
    <property type="molecule type" value="Genomic_DNA"/>
</dbReference>
<evidence type="ECO:0000313" key="1">
    <source>
        <dbReference type="EMBL" id="MPC47103.1"/>
    </source>
</evidence>
<reference evidence="1 2" key="1">
    <citation type="submission" date="2019-05" db="EMBL/GenBank/DDBJ databases">
        <title>Another draft genome of Portunus trituberculatus and its Hox gene families provides insights of decapod evolution.</title>
        <authorList>
            <person name="Jeong J.-H."/>
            <person name="Song I."/>
            <person name="Kim S."/>
            <person name="Choi T."/>
            <person name="Kim D."/>
            <person name="Ryu S."/>
            <person name="Kim W."/>
        </authorList>
    </citation>
    <scope>NUCLEOTIDE SEQUENCE [LARGE SCALE GENOMIC DNA]</scope>
    <source>
        <tissue evidence="1">Muscle</tissue>
    </source>
</reference>
<dbReference type="AlphaFoldDB" id="A0A5B7FPV0"/>